<dbReference type="Gene3D" id="3.30.700.10">
    <property type="entry name" value="Glycoprotein, Type 4 Pilin"/>
    <property type="match status" value="1"/>
</dbReference>
<dbReference type="InterPro" id="IPR045584">
    <property type="entry name" value="Pilin-like"/>
</dbReference>
<dbReference type="GO" id="GO:0005886">
    <property type="term" value="C:plasma membrane"/>
    <property type="evidence" value="ECO:0007669"/>
    <property type="project" value="UniProtKB-SubCell"/>
</dbReference>
<keyword evidence="6 8" id="KW-1133">Transmembrane helix</keyword>
<dbReference type="InterPro" id="IPR012902">
    <property type="entry name" value="N_methyl_site"/>
</dbReference>
<protein>
    <submittedName>
        <fullName evidence="10">Type II secretion system protein GspH</fullName>
    </submittedName>
</protein>
<dbReference type="SUPFAM" id="SSF54523">
    <property type="entry name" value="Pili subunits"/>
    <property type="match status" value="1"/>
</dbReference>
<dbReference type="Pfam" id="PF12019">
    <property type="entry name" value="GspH"/>
    <property type="match status" value="1"/>
</dbReference>
<gene>
    <name evidence="10" type="primary">gspH</name>
    <name evidence="10" type="ORF">ENR64_28585</name>
</gene>
<dbReference type="GO" id="GO:0015628">
    <property type="term" value="P:protein secretion by the type II secretion system"/>
    <property type="evidence" value="ECO:0007669"/>
    <property type="project" value="InterPro"/>
</dbReference>
<keyword evidence="2" id="KW-1003">Cell membrane</keyword>
<comment type="caution">
    <text evidence="10">The sequence shown here is derived from an EMBL/GenBank/DDBJ whole genome shotgun (WGS) entry which is preliminary data.</text>
</comment>
<evidence type="ECO:0000256" key="6">
    <source>
        <dbReference type="ARBA" id="ARBA00022989"/>
    </source>
</evidence>
<evidence type="ECO:0000259" key="9">
    <source>
        <dbReference type="Pfam" id="PF12019"/>
    </source>
</evidence>
<evidence type="ECO:0000256" key="7">
    <source>
        <dbReference type="ARBA" id="ARBA00023136"/>
    </source>
</evidence>
<proteinExistence type="predicted"/>
<dbReference type="AlphaFoldDB" id="A0A7C3KJQ8"/>
<feature type="domain" description="General secretion pathway GspH" evidence="9">
    <location>
        <begin position="57"/>
        <end position="179"/>
    </location>
</feature>
<keyword evidence="3" id="KW-0488">Methylation</keyword>
<name>A0A7C3KJQ8_9CYAN</name>
<dbReference type="PROSITE" id="PS00409">
    <property type="entry name" value="PROKAR_NTER_METHYL"/>
    <property type="match status" value="1"/>
</dbReference>
<dbReference type="NCBIfam" id="TIGR02532">
    <property type="entry name" value="IV_pilin_GFxxxE"/>
    <property type="match status" value="1"/>
</dbReference>
<evidence type="ECO:0000256" key="8">
    <source>
        <dbReference type="SAM" id="Phobius"/>
    </source>
</evidence>
<evidence type="ECO:0000313" key="10">
    <source>
        <dbReference type="EMBL" id="HFN01628.1"/>
    </source>
</evidence>
<dbReference type="EMBL" id="DSRU01000429">
    <property type="protein sequence ID" value="HFN01628.1"/>
    <property type="molecule type" value="Genomic_DNA"/>
</dbReference>
<feature type="transmembrane region" description="Helical" evidence="8">
    <location>
        <begin position="21"/>
        <end position="43"/>
    </location>
</feature>
<evidence type="ECO:0000256" key="1">
    <source>
        <dbReference type="ARBA" id="ARBA00004377"/>
    </source>
</evidence>
<evidence type="ECO:0000256" key="4">
    <source>
        <dbReference type="ARBA" id="ARBA00022519"/>
    </source>
</evidence>
<sequence>MKQWHPIQFRSKRRRYSAGFTLLELLVVVFIIGILAAIAAPTWDKLLSRQRVTTAREQVMTALRQAQSEARRSRTPRVVFLDPNESGDRPRIVTTSYAKLNPVTFTTVQGWQNIGQSDIPAGTIQLAVERGGSPVTDQNQRRVIFDGDGAVDRRTDVPLYIVLQGSKAGPGDRRCIVVETRLGSMRTGQGTECKP</sequence>
<organism evidence="10">
    <name type="scientific">Oscillatoriales cyanobacterium SpSt-418</name>
    <dbReference type="NCBI Taxonomy" id="2282169"/>
    <lineage>
        <taxon>Bacteria</taxon>
        <taxon>Bacillati</taxon>
        <taxon>Cyanobacteriota</taxon>
        <taxon>Cyanophyceae</taxon>
        <taxon>Oscillatoriophycideae</taxon>
        <taxon>Oscillatoriales</taxon>
    </lineage>
</organism>
<keyword evidence="5 8" id="KW-0812">Transmembrane</keyword>
<dbReference type="InterPro" id="IPR022346">
    <property type="entry name" value="T2SS_GspH"/>
</dbReference>
<keyword evidence="4" id="KW-0997">Cell inner membrane</keyword>
<evidence type="ECO:0000256" key="5">
    <source>
        <dbReference type="ARBA" id="ARBA00022692"/>
    </source>
</evidence>
<evidence type="ECO:0000256" key="3">
    <source>
        <dbReference type="ARBA" id="ARBA00022481"/>
    </source>
</evidence>
<accession>A0A7C3KJQ8</accession>
<keyword evidence="7 8" id="KW-0472">Membrane</keyword>
<dbReference type="Pfam" id="PF07963">
    <property type="entry name" value="N_methyl"/>
    <property type="match status" value="1"/>
</dbReference>
<dbReference type="GO" id="GO:0015627">
    <property type="term" value="C:type II protein secretion system complex"/>
    <property type="evidence" value="ECO:0007669"/>
    <property type="project" value="InterPro"/>
</dbReference>
<comment type="subcellular location">
    <subcellularLocation>
        <location evidence="1">Cell inner membrane</location>
        <topology evidence="1">Single-pass membrane protein</topology>
    </subcellularLocation>
</comment>
<evidence type="ECO:0000256" key="2">
    <source>
        <dbReference type="ARBA" id="ARBA00022475"/>
    </source>
</evidence>
<reference evidence="10" key="1">
    <citation type="journal article" date="2020" name="mSystems">
        <title>Genome- and Community-Level Interaction Insights into Carbon Utilization and Element Cycling Functions of Hydrothermarchaeota in Hydrothermal Sediment.</title>
        <authorList>
            <person name="Zhou Z."/>
            <person name="Liu Y."/>
            <person name="Xu W."/>
            <person name="Pan J."/>
            <person name="Luo Z.H."/>
            <person name="Li M."/>
        </authorList>
    </citation>
    <scope>NUCLEOTIDE SEQUENCE [LARGE SCALE GENOMIC DNA]</scope>
    <source>
        <strain evidence="10">SpSt-418</strain>
    </source>
</reference>